<keyword evidence="2" id="KW-1185">Reference proteome</keyword>
<reference evidence="2" key="2">
    <citation type="journal article" date="2018" name="Mol. Plant Microbe Interact.">
        <title>Genome sequence resources for the wheat stripe rust pathogen (Puccinia striiformis f. sp. tritici) and the barley stripe rust pathogen (Puccinia striiformis f. sp. hordei).</title>
        <authorList>
            <person name="Xia C."/>
            <person name="Wang M."/>
            <person name="Yin C."/>
            <person name="Cornejo O.E."/>
            <person name="Hulbert S.H."/>
            <person name="Chen X."/>
        </authorList>
    </citation>
    <scope>NUCLEOTIDE SEQUENCE [LARGE SCALE GENOMIC DNA]</scope>
    <source>
        <strain evidence="2">93-210</strain>
    </source>
</reference>
<organism evidence="1 2">
    <name type="scientific">Puccinia striiformis f. sp. tritici</name>
    <dbReference type="NCBI Taxonomy" id="168172"/>
    <lineage>
        <taxon>Eukaryota</taxon>
        <taxon>Fungi</taxon>
        <taxon>Dikarya</taxon>
        <taxon>Basidiomycota</taxon>
        <taxon>Pucciniomycotina</taxon>
        <taxon>Pucciniomycetes</taxon>
        <taxon>Pucciniales</taxon>
        <taxon>Pucciniaceae</taxon>
        <taxon>Puccinia</taxon>
    </lineage>
</organism>
<accession>A0ACC0DRV0</accession>
<gene>
    <name evidence="1" type="ORF">MJO28_015190</name>
</gene>
<reference evidence="1 2" key="3">
    <citation type="journal article" date="2022" name="Microbiol. Spectr.">
        <title>Folding features and dynamics of 3D genome architecture in plant fungal pathogens.</title>
        <authorList>
            <person name="Xia C."/>
        </authorList>
    </citation>
    <scope>NUCLEOTIDE SEQUENCE [LARGE SCALE GENOMIC DNA]</scope>
    <source>
        <strain evidence="1 2">93-210</strain>
    </source>
</reference>
<proteinExistence type="predicted"/>
<dbReference type="EMBL" id="CM045880">
    <property type="protein sequence ID" value="KAI7938270.1"/>
    <property type="molecule type" value="Genomic_DNA"/>
</dbReference>
<reference evidence="2" key="1">
    <citation type="journal article" date="2018" name="BMC Genomics">
        <title>Genomic insights into host adaptation between the wheat stripe rust pathogen (Puccinia striiformis f. sp. tritici) and the barley stripe rust pathogen (Puccinia striiformis f. sp. hordei).</title>
        <authorList>
            <person name="Xia C."/>
            <person name="Wang M."/>
            <person name="Yin C."/>
            <person name="Cornejo O.E."/>
            <person name="Hulbert S.H."/>
            <person name="Chen X."/>
        </authorList>
    </citation>
    <scope>NUCLEOTIDE SEQUENCE [LARGE SCALE GENOMIC DNA]</scope>
    <source>
        <strain evidence="2">93-210</strain>
    </source>
</reference>
<evidence type="ECO:0000313" key="1">
    <source>
        <dbReference type="EMBL" id="KAI7938270.1"/>
    </source>
</evidence>
<name>A0ACC0DRV0_9BASI</name>
<evidence type="ECO:0000313" key="2">
    <source>
        <dbReference type="Proteomes" id="UP001060170"/>
    </source>
</evidence>
<dbReference type="Proteomes" id="UP001060170">
    <property type="component" value="Chromosome 16"/>
</dbReference>
<sequence>MLNLALLHAQSCSPPSSLCLPHLSTLQRLTPSPSLLCNILPCGPPHCNCAINDHKSSKRDESKQDPSIVSIPLRVHIIYIRIQRTRLFERRWWLPRSQFVLCLI</sequence>
<protein>
    <submittedName>
        <fullName evidence="1">Uncharacterized protein</fullName>
    </submittedName>
</protein>
<comment type="caution">
    <text evidence="1">The sequence shown here is derived from an EMBL/GenBank/DDBJ whole genome shotgun (WGS) entry which is preliminary data.</text>
</comment>